<dbReference type="EMBL" id="FPKR01000001">
    <property type="protein sequence ID" value="SFZ70492.1"/>
    <property type="molecule type" value="Genomic_DNA"/>
</dbReference>
<dbReference type="AlphaFoldDB" id="A0A1K2H447"/>
<keyword evidence="2" id="KW-0808">Transferase</keyword>
<feature type="domain" description="Glycosyltransferase 2-like" evidence="1">
    <location>
        <begin position="5"/>
        <end position="117"/>
    </location>
</feature>
<dbReference type="Gene3D" id="3.90.550.10">
    <property type="entry name" value="Spore Coat Polysaccharide Biosynthesis Protein SpsA, Chain A"/>
    <property type="match status" value="1"/>
</dbReference>
<evidence type="ECO:0000259" key="1">
    <source>
        <dbReference type="Pfam" id="PF00535"/>
    </source>
</evidence>
<evidence type="ECO:0000313" key="2">
    <source>
        <dbReference type="EMBL" id="SFZ70492.1"/>
    </source>
</evidence>
<reference evidence="2 3" key="1">
    <citation type="submission" date="2016-11" db="EMBL/GenBank/DDBJ databases">
        <authorList>
            <person name="Jaros S."/>
            <person name="Januszkiewicz K."/>
            <person name="Wedrychowicz H."/>
        </authorList>
    </citation>
    <scope>NUCLEOTIDE SEQUENCE [LARGE SCALE GENOMIC DNA]</scope>
    <source>
        <strain evidence="2 3">DSM 18899</strain>
    </source>
</reference>
<dbReference type="Pfam" id="PF00535">
    <property type="entry name" value="Glycos_transf_2"/>
    <property type="match status" value="1"/>
</dbReference>
<protein>
    <submittedName>
        <fullName evidence="2">Glycosyltransferase, GT2 family</fullName>
    </submittedName>
</protein>
<evidence type="ECO:0000313" key="3">
    <source>
        <dbReference type="Proteomes" id="UP000186513"/>
    </source>
</evidence>
<dbReference type="Proteomes" id="UP000186513">
    <property type="component" value="Unassembled WGS sequence"/>
</dbReference>
<dbReference type="PANTHER" id="PTHR43179:SF7">
    <property type="entry name" value="RHAMNOSYLTRANSFERASE WBBL"/>
    <property type="match status" value="1"/>
</dbReference>
<sequence length="269" mass="30402">MKYRIVIPVLNQLHYTRQCIESLLAQGVPAETLLVIDNGSSDETPSYLASHPEIPSLRNPVNLGCGGAWTQGALLSEAEWVVLLNNDIVVEHNAIAASIARAEQLGLAVVSPAMVEGELDYPHAGFTADYLSKMAEVVREGWFHGVCFIVHRDVFLRVGFPDTDRQLAGAEDMEYLVRCTRAGIRVGTVGAALLHHFGSITQKALKQEQNVKELGHHRYVYSKLGFNWLQRKRFQHARRSRQRAWRDAELARYQQTLHMERSKGQWLYN</sequence>
<dbReference type="STRING" id="1121279.SAMN02745887_00222"/>
<organism evidence="2 3">
    <name type="scientific">Chitinimonas taiwanensis DSM 18899</name>
    <dbReference type="NCBI Taxonomy" id="1121279"/>
    <lineage>
        <taxon>Bacteria</taxon>
        <taxon>Pseudomonadati</taxon>
        <taxon>Pseudomonadota</taxon>
        <taxon>Betaproteobacteria</taxon>
        <taxon>Neisseriales</taxon>
        <taxon>Chitinibacteraceae</taxon>
        <taxon>Chitinimonas</taxon>
    </lineage>
</organism>
<name>A0A1K2H447_9NEIS</name>
<gene>
    <name evidence="2" type="ORF">SAMN02745887_00222</name>
</gene>
<dbReference type="InterPro" id="IPR029044">
    <property type="entry name" value="Nucleotide-diphossugar_trans"/>
</dbReference>
<keyword evidence="3" id="KW-1185">Reference proteome</keyword>
<dbReference type="GO" id="GO:0016740">
    <property type="term" value="F:transferase activity"/>
    <property type="evidence" value="ECO:0007669"/>
    <property type="project" value="UniProtKB-KW"/>
</dbReference>
<dbReference type="SUPFAM" id="SSF53448">
    <property type="entry name" value="Nucleotide-diphospho-sugar transferases"/>
    <property type="match status" value="1"/>
</dbReference>
<dbReference type="RefSeq" id="WP_072426769.1">
    <property type="nucleotide sequence ID" value="NZ_FPKR01000001.1"/>
</dbReference>
<proteinExistence type="predicted"/>
<accession>A0A1K2H447</accession>
<dbReference type="InterPro" id="IPR001173">
    <property type="entry name" value="Glyco_trans_2-like"/>
</dbReference>
<dbReference type="PANTHER" id="PTHR43179">
    <property type="entry name" value="RHAMNOSYLTRANSFERASE WBBL"/>
    <property type="match status" value="1"/>
</dbReference>
<dbReference type="OrthoDB" id="9769600at2"/>